<dbReference type="Proteomes" id="UP000324646">
    <property type="component" value="Chromosome"/>
</dbReference>
<proteinExistence type="predicted"/>
<evidence type="ECO:0000313" key="2">
    <source>
        <dbReference type="EMBL" id="QEK11244.1"/>
    </source>
</evidence>
<dbReference type="AlphaFoldDB" id="A0A5C0SDD7"/>
<feature type="signal peptide" evidence="1">
    <location>
        <begin position="1"/>
        <end position="28"/>
    </location>
</feature>
<evidence type="ECO:0000256" key="1">
    <source>
        <dbReference type="SAM" id="SignalP"/>
    </source>
</evidence>
<accession>A0A5C0SDD7</accession>
<sequence>MKNRLFTMMAVFGMTVLTFVAQTVSASACIWSAYQPEEPKLLREE</sequence>
<dbReference type="RefSeq" id="WP_148808317.1">
    <property type="nucleotide sequence ID" value="NZ_CP042243.1"/>
</dbReference>
<organism evidence="2 3">
    <name type="scientific">Crassaminicella thermophila</name>
    <dbReference type="NCBI Taxonomy" id="2599308"/>
    <lineage>
        <taxon>Bacteria</taxon>
        <taxon>Bacillati</taxon>
        <taxon>Bacillota</taxon>
        <taxon>Clostridia</taxon>
        <taxon>Eubacteriales</taxon>
        <taxon>Clostridiaceae</taxon>
        <taxon>Crassaminicella</taxon>
    </lineage>
</organism>
<dbReference type="PROSITE" id="PS51257">
    <property type="entry name" value="PROKAR_LIPOPROTEIN"/>
    <property type="match status" value="1"/>
</dbReference>
<dbReference type="KEGG" id="crs:FQB35_02035"/>
<protein>
    <submittedName>
        <fullName evidence="2">Cyclic lactone autoinducer peptide</fullName>
    </submittedName>
</protein>
<reference evidence="2 3" key="1">
    <citation type="submission" date="2019-07" db="EMBL/GenBank/DDBJ databases">
        <title>Complete genome of Crassaminicella thermophila SY095.</title>
        <authorList>
            <person name="Li X."/>
        </authorList>
    </citation>
    <scope>NUCLEOTIDE SEQUENCE [LARGE SCALE GENOMIC DNA]</scope>
    <source>
        <strain evidence="2 3">SY095</strain>
    </source>
</reference>
<evidence type="ECO:0000313" key="3">
    <source>
        <dbReference type="Proteomes" id="UP000324646"/>
    </source>
</evidence>
<keyword evidence="3" id="KW-1185">Reference proteome</keyword>
<dbReference type="NCBIfam" id="TIGR04223">
    <property type="entry name" value="quorum_AgrD"/>
    <property type="match status" value="1"/>
</dbReference>
<dbReference type="OrthoDB" id="1809626at2"/>
<feature type="chain" id="PRO_5023011840" evidence="1">
    <location>
        <begin position="29"/>
        <end position="45"/>
    </location>
</feature>
<keyword evidence="1" id="KW-0732">Signal</keyword>
<dbReference type="EMBL" id="CP042243">
    <property type="protein sequence ID" value="QEK11244.1"/>
    <property type="molecule type" value="Genomic_DNA"/>
</dbReference>
<gene>
    <name evidence="2" type="ORF">FQB35_02035</name>
</gene>
<dbReference type="InterPro" id="IPR009229">
    <property type="entry name" value="AgrD"/>
</dbReference>
<name>A0A5C0SDD7_CRATE</name>